<evidence type="ECO:0000259" key="2">
    <source>
        <dbReference type="PROSITE" id="PS50048"/>
    </source>
</evidence>
<dbReference type="Proteomes" id="UP000054321">
    <property type="component" value="Unassembled WGS sequence"/>
</dbReference>
<dbReference type="SUPFAM" id="SSF57701">
    <property type="entry name" value="Zn2/Cys6 DNA-binding domain"/>
    <property type="match status" value="1"/>
</dbReference>
<dbReference type="SMART" id="SM00066">
    <property type="entry name" value="GAL4"/>
    <property type="match status" value="1"/>
</dbReference>
<dbReference type="InParanoid" id="A0A0C3C4Q8"/>
<protein>
    <recommendedName>
        <fullName evidence="2">Zn(2)-C6 fungal-type domain-containing protein</fullName>
    </recommendedName>
</protein>
<keyword evidence="1" id="KW-0539">Nucleus</keyword>
<accession>A0A0C3C4Q8</accession>
<keyword evidence="4" id="KW-1185">Reference proteome</keyword>
<feature type="domain" description="Zn(2)-C6 fungal-type" evidence="2">
    <location>
        <begin position="10"/>
        <end position="38"/>
    </location>
</feature>
<evidence type="ECO:0000313" key="4">
    <source>
        <dbReference type="Proteomes" id="UP000054321"/>
    </source>
</evidence>
<name>A0A0C3C4Q8_OIDMZ</name>
<evidence type="ECO:0000256" key="1">
    <source>
        <dbReference type="ARBA" id="ARBA00023242"/>
    </source>
</evidence>
<organism evidence="3 4">
    <name type="scientific">Oidiodendron maius (strain Zn)</name>
    <dbReference type="NCBI Taxonomy" id="913774"/>
    <lineage>
        <taxon>Eukaryota</taxon>
        <taxon>Fungi</taxon>
        <taxon>Dikarya</taxon>
        <taxon>Ascomycota</taxon>
        <taxon>Pezizomycotina</taxon>
        <taxon>Leotiomycetes</taxon>
        <taxon>Leotiomycetes incertae sedis</taxon>
        <taxon>Myxotrichaceae</taxon>
        <taxon>Oidiodendron</taxon>
    </lineage>
</organism>
<dbReference type="HOGENOM" id="CLU_013866_5_1_1"/>
<dbReference type="GO" id="GO:0000981">
    <property type="term" value="F:DNA-binding transcription factor activity, RNA polymerase II-specific"/>
    <property type="evidence" value="ECO:0007669"/>
    <property type="project" value="InterPro"/>
</dbReference>
<dbReference type="AlphaFoldDB" id="A0A0C3C4Q8"/>
<dbReference type="Gene3D" id="4.10.240.10">
    <property type="entry name" value="Zn(2)-C6 fungal-type DNA-binding domain"/>
    <property type="match status" value="1"/>
</dbReference>
<dbReference type="CDD" id="cd00067">
    <property type="entry name" value="GAL4"/>
    <property type="match status" value="1"/>
</dbReference>
<proteinExistence type="predicted"/>
<dbReference type="PANTHER" id="PTHR38791:SF1">
    <property type="entry name" value="TRANSCRIPTION FACTOR, PUTATIVE-RELATED"/>
    <property type="match status" value="1"/>
</dbReference>
<reference evidence="4" key="2">
    <citation type="submission" date="2015-01" db="EMBL/GenBank/DDBJ databases">
        <title>Evolutionary Origins and Diversification of the Mycorrhizal Mutualists.</title>
        <authorList>
            <consortium name="DOE Joint Genome Institute"/>
            <consortium name="Mycorrhizal Genomics Consortium"/>
            <person name="Kohler A."/>
            <person name="Kuo A."/>
            <person name="Nagy L.G."/>
            <person name="Floudas D."/>
            <person name="Copeland A."/>
            <person name="Barry K.W."/>
            <person name="Cichocki N."/>
            <person name="Veneault-Fourrey C."/>
            <person name="LaButti K."/>
            <person name="Lindquist E.A."/>
            <person name="Lipzen A."/>
            <person name="Lundell T."/>
            <person name="Morin E."/>
            <person name="Murat C."/>
            <person name="Riley R."/>
            <person name="Ohm R."/>
            <person name="Sun H."/>
            <person name="Tunlid A."/>
            <person name="Henrissat B."/>
            <person name="Grigoriev I.V."/>
            <person name="Hibbett D.S."/>
            <person name="Martin F."/>
        </authorList>
    </citation>
    <scope>NUCLEOTIDE SEQUENCE [LARGE SCALE GENOMIC DNA]</scope>
    <source>
        <strain evidence="4">Zn</strain>
    </source>
</reference>
<dbReference type="EMBL" id="KN832892">
    <property type="protein sequence ID" value="KIM93893.1"/>
    <property type="molecule type" value="Genomic_DNA"/>
</dbReference>
<sequence>MVYCGKPSRACRQCKDRNIRCDFAEQCRPCVRAQLKCSGPRDPSQLSFRDESRATVEKVLAQRAAKLRPINISTPIEERAKGFFWSHYVCGRSSTFDYIQSVLSLKESDCCLSVGLDSVSLAHFSRRAHSVKALQMARHKYTTALQLTNAALRSSESVTKDATFLAVLFLDLFEKITKSSPRPLEYSAHAKGAIALATLRGHEQFRDPIGLRMFTQLSASILTECIQVDIPVPAGLLDLWRVARDYLDVSSPKLHFLEQLILFVQLRVDIKHGVLSRTEIILSAKRIDSSLLAIPTKVAPHWMHETIYNTYWSADVYGDQFYVYQDHRISTLWNNIRIARIFLNKMILEQYEEGLHSGLHASSFADTLEIRRTKDTIIALSEEICASVTQFTRALKCLDYSSHASNPLGCISTAPLSAIQKPPSSSNSGICLSTTVEKRDYSSFEVLHCYSLLFPLYVTGHCEFCPERMRVWIINRLYFLDSTMHIKDAALVAGYLERRERITPWSIYAMIGSYSCTA</sequence>
<dbReference type="InterPro" id="IPR001138">
    <property type="entry name" value="Zn2Cys6_DnaBD"/>
</dbReference>
<dbReference type="InterPro" id="IPR053175">
    <property type="entry name" value="DHMBA_Reg_Transcription_Factor"/>
</dbReference>
<dbReference type="STRING" id="913774.A0A0C3C4Q8"/>
<dbReference type="InterPro" id="IPR036864">
    <property type="entry name" value="Zn2-C6_fun-type_DNA-bd_sf"/>
</dbReference>
<gene>
    <name evidence="3" type="ORF">OIDMADRAFT_137083</name>
</gene>
<reference evidence="3 4" key="1">
    <citation type="submission" date="2014-04" db="EMBL/GenBank/DDBJ databases">
        <authorList>
            <consortium name="DOE Joint Genome Institute"/>
            <person name="Kuo A."/>
            <person name="Martino E."/>
            <person name="Perotto S."/>
            <person name="Kohler A."/>
            <person name="Nagy L.G."/>
            <person name="Floudas D."/>
            <person name="Copeland A."/>
            <person name="Barry K.W."/>
            <person name="Cichocki N."/>
            <person name="Veneault-Fourrey C."/>
            <person name="LaButti K."/>
            <person name="Lindquist E.A."/>
            <person name="Lipzen A."/>
            <person name="Lundell T."/>
            <person name="Morin E."/>
            <person name="Murat C."/>
            <person name="Sun H."/>
            <person name="Tunlid A."/>
            <person name="Henrissat B."/>
            <person name="Grigoriev I.V."/>
            <person name="Hibbett D.S."/>
            <person name="Martin F."/>
            <person name="Nordberg H.P."/>
            <person name="Cantor M.N."/>
            <person name="Hua S.X."/>
        </authorList>
    </citation>
    <scope>NUCLEOTIDE SEQUENCE [LARGE SCALE GENOMIC DNA]</scope>
    <source>
        <strain evidence="3 4">Zn</strain>
    </source>
</reference>
<dbReference type="PANTHER" id="PTHR38791">
    <property type="entry name" value="ZN(II)2CYS6 TRANSCRIPTION FACTOR (EUROFUNG)-RELATED-RELATED"/>
    <property type="match status" value="1"/>
</dbReference>
<dbReference type="GO" id="GO:0008270">
    <property type="term" value="F:zinc ion binding"/>
    <property type="evidence" value="ECO:0007669"/>
    <property type="project" value="InterPro"/>
</dbReference>
<evidence type="ECO:0000313" key="3">
    <source>
        <dbReference type="EMBL" id="KIM93893.1"/>
    </source>
</evidence>
<dbReference type="PROSITE" id="PS50048">
    <property type="entry name" value="ZN2_CY6_FUNGAL_2"/>
    <property type="match status" value="1"/>
</dbReference>
<dbReference type="OrthoDB" id="5429770at2759"/>